<feature type="region of interest" description="Disordered" evidence="1">
    <location>
        <begin position="1612"/>
        <end position="1649"/>
    </location>
</feature>
<feature type="region of interest" description="Disordered" evidence="1">
    <location>
        <begin position="1528"/>
        <end position="1575"/>
    </location>
</feature>
<proteinExistence type="predicted"/>
<evidence type="ECO:0000313" key="2">
    <source>
        <dbReference type="EMBL" id="KIK45077.1"/>
    </source>
</evidence>
<sequence length="1859" mass="194626">MSTVADNAVVADDPIANGHQVHDSANSFEIPSKLATEGEVVEAVSNGVQESALGAEDVSGVIDKIDDTLVTASSNNTLASETSVEVLNVSKLVNDMEPEAPTLHTSDSDKENATLIHDSEPLANGHHKSLFVEESEQLTTLTIVPCDEPASLAELVPEDAIECSGPVTSEIPKDELPITDSIDTEIPCLDVATIVVEASKASLDDREPPIAASTGPDMSLSDFVTTSINGVGSTTDAEPSHCQDETPISHPSTEMSSAADMLEEVVVPPAVEVEEISPMAPNPEPVVVEDACDPIEAEASPMEVAASCAGDEPAVTETVASASVDSVPETAPTCENILDEQESMVVQAESALVITQSSTAELGSTPMTIEAAPIKSTLHEVVVEESPVCEPDAEPAVTLEPIPKDTEGEPVEDTTATVEPVTEVGESDSTEEIVPVSEAVATAAAAEISGAETEEFATEVDAPIAAEKEANEEPQGAFDAKEEPAIPTAPENLEVSVSEFVSALAKAATKLDIPSTESEDAAIALTTAPEIPVVAAEAESVDALDSVTADSEPVTVPDPEPVAAAAETDSVAAAGHEPAAFESGAPAAVDAELTDPAVESLVIETVQIDIEPPSSNASFVEDSEVDFTDDDGPQTPLAEETPVLKGPVLDATDMESEVQAEEFSVEETVDVIPIDVVTPTGGPASVEEVAAEEVVVAVEEIVTVEEFLVEESAAVEETVPVEDTTAVEATKPAEEVVPVDVATGEPAPIEEVTSVEGVETEAHAPADEATSVEDITPIESAAPIELPPPAEEAVVDEAEPAVEELANPVNDGPILEAAMTSVDAADVEAPLPTVDVSSPNEPAASNEEPLVAPEEVFGEATAPAIEEISLAGGVSTVEETSAPPLEVPVGEDAPAIEERSVLAEVDVSESGTVTVAEHAAAAVQDTLVRGDHRSVAIEETPADAEEPVSVDDRISSTMDKTPLFAEAPSDTDEPALEATSAEEESYMPEEESVTVIMSDETISEAAVVASVEEVILMVEKSLEPSDVEAPEPVVHEESTAPMGDHEPVAVEDTSVQLVTIDETPATEEASVSIDDQIPPTINEMPVIAEVSFAADQPALDVSPTTEEPSAPEEELTTASIVEAPPTAGDVATEAEETIPVFDVTPTPADPTLADASSLEGTAIVADESTVESDASVTELPVPVKEPAPAVNEASVVEVVFEEVQVAPERTEAILFTSEDAKGELEDSRHTEVPVSLPEQPFVEESLPTAPIVEEFVSAPVEEPEISELHVVTSQVPVDEEHTEVNKDSEPPIVHIEISGEIEETEAVEQPETIAFEEVTEQQEIAASPTLSIASEIERPKSPWTPSYSVITQGPGVPDEEQVNAYEGDDDDAAPAQSHTPEIIIYEVAAIVPEIAADVEVFGQSQVEVLQLAEEQVTLGEPEEPRPTSPWTPSYSVTVQGSVVQTNEGLDDMEQLPPSAAQSVTADGFEEQPISFTEALSKVTSSTTVVADQHVTPSATLDESDVPESAVQAEDIASEQSVIAQAEPSVPTLPEPAPVEEVPEEEIEQGSFIVDDESTHLSATDPDGERSSSPWTLSYSVTGLQLASALENQAVAKDGESIEHGSFITETQAPVDAEDAPSVKSDSELLTPVDDPVGERPKSPWTPSYSVTMQGPNDAVEEVQELEHLSGPLSSIPASAADEEPIPPVLITETRASVDEPVMTETLSRSEGNVIVSELSETCDDVEASGALVARETPQTFPVLEEPQKIANKKPSLSAVDELNATEVTETSTLRIDIPTNNGTNRNRLESTTSSRFFPGGWFSSSPKVPEEGRTSLDVAAGEFIHKSSVENTPTTAPTTALPSAVEEDKEKKSRWCTIM</sequence>
<evidence type="ECO:0000256" key="1">
    <source>
        <dbReference type="SAM" id="MobiDB-lite"/>
    </source>
</evidence>
<dbReference type="Proteomes" id="UP000054485">
    <property type="component" value="Unassembled WGS sequence"/>
</dbReference>
<reference evidence="3" key="2">
    <citation type="submission" date="2015-01" db="EMBL/GenBank/DDBJ databases">
        <title>Evolutionary Origins and Diversification of the Mycorrhizal Mutualists.</title>
        <authorList>
            <consortium name="DOE Joint Genome Institute"/>
            <consortium name="Mycorrhizal Genomics Consortium"/>
            <person name="Kohler A."/>
            <person name="Kuo A."/>
            <person name="Nagy L.G."/>
            <person name="Floudas D."/>
            <person name="Copeland A."/>
            <person name="Barry K.W."/>
            <person name="Cichocki N."/>
            <person name="Veneault-Fourrey C."/>
            <person name="LaButti K."/>
            <person name="Lindquist E.A."/>
            <person name="Lipzen A."/>
            <person name="Lundell T."/>
            <person name="Morin E."/>
            <person name="Murat C."/>
            <person name="Riley R."/>
            <person name="Ohm R."/>
            <person name="Sun H."/>
            <person name="Tunlid A."/>
            <person name="Henrissat B."/>
            <person name="Grigoriev I.V."/>
            <person name="Hibbett D.S."/>
            <person name="Martin F."/>
        </authorList>
    </citation>
    <scope>NUCLEOTIDE SEQUENCE [LARGE SCALE GENOMIC DNA]</scope>
    <source>
        <strain evidence="3">UH-Slu-Lm8-n1</strain>
    </source>
</reference>
<feature type="region of interest" description="Disordered" evidence="1">
    <location>
        <begin position="232"/>
        <end position="253"/>
    </location>
</feature>
<dbReference type="STRING" id="930992.A0A0D0BG65"/>
<dbReference type="InParanoid" id="A0A0D0BG65"/>
<feature type="region of interest" description="Disordered" evidence="1">
    <location>
        <begin position="1827"/>
        <end position="1859"/>
    </location>
</feature>
<organism evidence="2 3">
    <name type="scientific">Suillus luteus UH-Slu-Lm8-n1</name>
    <dbReference type="NCBI Taxonomy" id="930992"/>
    <lineage>
        <taxon>Eukaryota</taxon>
        <taxon>Fungi</taxon>
        <taxon>Dikarya</taxon>
        <taxon>Basidiomycota</taxon>
        <taxon>Agaricomycotina</taxon>
        <taxon>Agaricomycetes</taxon>
        <taxon>Agaricomycetidae</taxon>
        <taxon>Boletales</taxon>
        <taxon>Suillineae</taxon>
        <taxon>Suillaceae</taxon>
        <taxon>Suillus</taxon>
    </lineage>
</organism>
<evidence type="ECO:0000313" key="3">
    <source>
        <dbReference type="Proteomes" id="UP000054485"/>
    </source>
</evidence>
<feature type="region of interest" description="Disordered" evidence="1">
    <location>
        <begin position="399"/>
        <end position="432"/>
    </location>
</feature>
<feature type="region of interest" description="Disordered" evidence="1">
    <location>
        <begin position="963"/>
        <end position="989"/>
    </location>
</feature>
<dbReference type="OrthoDB" id="2804751at2759"/>
<feature type="compositionally biased region" description="Acidic residues" evidence="1">
    <location>
        <begin position="1357"/>
        <end position="1372"/>
    </location>
</feature>
<keyword evidence="3" id="KW-1185">Reference proteome</keyword>
<feature type="compositionally biased region" description="Acidic residues" evidence="1">
    <location>
        <begin position="969"/>
        <end position="989"/>
    </location>
</feature>
<accession>A0A0D0BG65</accession>
<protein>
    <submittedName>
        <fullName evidence="2">Uncharacterized protein</fullName>
    </submittedName>
</protein>
<name>A0A0D0BG65_9AGAM</name>
<gene>
    <name evidence="2" type="ORF">CY34DRAFT_802037</name>
</gene>
<dbReference type="EMBL" id="KN835179">
    <property type="protein sequence ID" value="KIK45077.1"/>
    <property type="molecule type" value="Genomic_DNA"/>
</dbReference>
<dbReference type="HOGENOM" id="CLU_237861_0_0_1"/>
<feature type="region of interest" description="Disordered" evidence="1">
    <location>
        <begin position="1324"/>
        <end position="1375"/>
    </location>
</feature>
<reference evidence="2 3" key="1">
    <citation type="submission" date="2014-04" db="EMBL/GenBank/DDBJ databases">
        <authorList>
            <consortium name="DOE Joint Genome Institute"/>
            <person name="Kuo A."/>
            <person name="Ruytinx J."/>
            <person name="Rineau F."/>
            <person name="Colpaert J."/>
            <person name="Kohler A."/>
            <person name="Nagy L.G."/>
            <person name="Floudas D."/>
            <person name="Copeland A."/>
            <person name="Barry K.W."/>
            <person name="Cichocki N."/>
            <person name="Veneault-Fourrey C."/>
            <person name="LaButti K."/>
            <person name="Lindquist E.A."/>
            <person name="Lipzen A."/>
            <person name="Lundell T."/>
            <person name="Morin E."/>
            <person name="Murat C."/>
            <person name="Sun H."/>
            <person name="Tunlid A."/>
            <person name="Henrissat B."/>
            <person name="Grigoriev I.V."/>
            <person name="Hibbett D.S."/>
            <person name="Martin F."/>
            <person name="Nordberg H.P."/>
            <person name="Cantor M.N."/>
            <person name="Hua S.X."/>
        </authorList>
    </citation>
    <scope>NUCLEOTIDE SEQUENCE [LARGE SCALE GENOMIC DNA]</scope>
    <source>
        <strain evidence="2 3">UH-Slu-Lm8-n1</strain>
    </source>
</reference>